<organism evidence="2 3">
    <name type="scientific">Podospora didyma</name>
    <dbReference type="NCBI Taxonomy" id="330526"/>
    <lineage>
        <taxon>Eukaryota</taxon>
        <taxon>Fungi</taxon>
        <taxon>Dikarya</taxon>
        <taxon>Ascomycota</taxon>
        <taxon>Pezizomycotina</taxon>
        <taxon>Sordariomycetes</taxon>
        <taxon>Sordariomycetidae</taxon>
        <taxon>Sordariales</taxon>
        <taxon>Podosporaceae</taxon>
        <taxon>Podospora</taxon>
    </lineage>
</organism>
<name>A0AAE0KA28_9PEZI</name>
<dbReference type="EMBL" id="JAULSW010000008">
    <property type="protein sequence ID" value="KAK3372415.1"/>
    <property type="molecule type" value="Genomic_DNA"/>
</dbReference>
<keyword evidence="3" id="KW-1185">Reference proteome</keyword>
<gene>
    <name evidence="2" type="ORF">B0H63DRAFT_527255</name>
</gene>
<comment type="caution">
    <text evidence="2">The sequence shown here is derived from an EMBL/GenBank/DDBJ whole genome shotgun (WGS) entry which is preliminary data.</text>
</comment>
<evidence type="ECO:0000313" key="3">
    <source>
        <dbReference type="Proteomes" id="UP001285441"/>
    </source>
</evidence>
<protein>
    <submittedName>
        <fullName evidence="2">Uncharacterized protein</fullName>
    </submittedName>
</protein>
<proteinExistence type="predicted"/>
<dbReference type="AlphaFoldDB" id="A0AAE0KA28"/>
<evidence type="ECO:0000256" key="1">
    <source>
        <dbReference type="SAM" id="Phobius"/>
    </source>
</evidence>
<feature type="transmembrane region" description="Helical" evidence="1">
    <location>
        <begin position="15"/>
        <end position="33"/>
    </location>
</feature>
<evidence type="ECO:0000313" key="2">
    <source>
        <dbReference type="EMBL" id="KAK3372415.1"/>
    </source>
</evidence>
<reference evidence="2" key="2">
    <citation type="submission" date="2023-06" db="EMBL/GenBank/DDBJ databases">
        <authorList>
            <consortium name="Lawrence Berkeley National Laboratory"/>
            <person name="Haridas S."/>
            <person name="Hensen N."/>
            <person name="Bonometti L."/>
            <person name="Westerberg I."/>
            <person name="Brannstrom I.O."/>
            <person name="Guillou S."/>
            <person name="Cros-Aarteil S."/>
            <person name="Calhoun S."/>
            <person name="Kuo A."/>
            <person name="Mondo S."/>
            <person name="Pangilinan J."/>
            <person name="Riley R."/>
            <person name="LaButti K."/>
            <person name="Andreopoulos B."/>
            <person name="Lipzen A."/>
            <person name="Chen C."/>
            <person name="Yanf M."/>
            <person name="Daum C."/>
            <person name="Ng V."/>
            <person name="Clum A."/>
            <person name="Steindorff A."/>
            <person name="Ohm R."/>
            <person name="Martin F."/>
            <person name="Silar P."/>
            <person name="Natvig D."/>
            <person name="Lalanne C."/>
            <person name="Gautier V."/>
            <person name="Ament-velasquez S.L."/>
            <person name="Kruys A."/>
            <person name="Hutchinson M.I."/>
            <person name="Powell A.J."/>
            <person name="Barry K."/>
            <person name="Miller A.N."/>
            <person name="Grigoriev I.V."/>
            <person name="Debuchy R."/>
            <person name="Gladieux P."/>
            <person name="Thoren M.H."/>
            <person name="Johannesson H."/>
        </authorList>
    </citation>
    <scope>NUCLEOTIDE SEQUENCE</scope>
    <source>
        <strain evidence="2">CBS 232.78</strain>
    </source>
</reference>
<keyword evidence="1" id="KW-0472">Membrane</keyword>
<sequence length="101" mass="11682">MLFIHHYACRECDYLAPHILVIAVTIVFVLEPYQRRYFNSHCLLGHMIHVTKKASGYFGDMWLWVANHMIDDPLLNDALNNMDQLSVFSARGALIESQKTT</sequence>
<keyword evidence="1" id="KW-1133">Transmembrane helix</keyword>
<accession>A0AAE0KA28</accession>
<dbReference type="Proteomes" id="UP001285441">
    <property type="component" value="Unassembled WGS sequence"/>
</dbReference>
<dbReference type="Gene3D" id="2.160.20.10">
    <property type="entry name" value="Single-stranded right-handed beta-helix, Pectin lyase-like"/>
    <property type="match status" value="1"/>
</dbReference>
<reference evidence="2" key="1">
    <citation type="journal article" date="2023" name="Mol. Phylogenet. Evol.">
        <title>Genome-scale phylogeny and comparative genomics of the fungal order Sordariales.</title>
        <authorList>
            <person name="Hensen N."/>
            <person name="Bonometti L."/>
            <person name="Westerberg I."/>
            <person name="Brannstrom I.O."/>
            <person name="Guillou S."/>
            <person name="Cros-Aarteil S."/>
            <person name="Calhoun S."/>
            <person name="Haridas S."/>
            <person name="Kuo A."/>
            <person name="Mondo S."/>
            <person name="Pangilinan J."/>
            <person name="Riley R."/>
            <person name="LaButti K."/>
            <person name="Andreopoulos B."/>
            <person name="Lipzen A."/>
            <person name="Chen C."/>
            <person name="Yan M."/>
            <person name="Daum C."/>
            <person name="Ng V."/>
            <person name="Clum A."/>
            <person name="Steindorff A."/>
            <person name="Ohm R.A."/>
            <person name="Martin F."/>
            <person name="Silar P."/>
            <person name="Natvig D.O."/>
            <person name="Lalanne C."/>
            <person name="Gautier V."/>
            <person name="Ament-Velasquez S.L."/>
            <person name="Kruys A."/>
            <person name="Hutchinson M.I."/>
            <person name="Powell A.J."/>
            <person name="Barry K."/>
            <person name="Miller A.N."/>
            <person name="Grigoriev I.V."/>
            <person name="Debuchy R."/>
            <person name="Gladieux P."/>
            <person name="Hiltunen Thoren M."/>
            <person name="Johannesson H."/>
        </authorList>
    </citation>
    <scope>NUCLEOTIDE SEQUENCE</scope>
    <source>
        <strain evidence="2">CBS 232.78</strain>
    </source>
</reference>
<keyword evidence="1" id="KW-0812">Transmembrane</keyword>
<dbReference type="InterPro" id="IPR012334">
    <property type="entry name" value="Pectin_lyas_fold"/>
</dbReference>